<organism evidence="1 2">
    <name type="scientific">Trichothecium roseum</name>
    <dbReference type="NCBI Taxonomy" id="47278"/>
    <lineage>
        <taxon>Eukaryota</taxon>
        <taxon>Fungi</taxon>
        <taxon>Dikarya</taxon>
        <taxon>Ascomycota</taxon>
        <taxon>Pezizomycotina</taxon>
        <taxon>Sordariomycetes</taxon>
        <taxon>Hypocreomycetidae</taxon>
        <taxon>Hypocreales</taxon>
        <taxon>Hypocreales incertae sedis</taxon>
        <taxon>Trichothecium</taxon>
    </lineage>
</organism>
<dbReference type="EMBL" id="CM047942">
    <property type="protein sequence ID" value="KAI9901335.1"/>
    <property type="molecule type" value="Genomic_DNA"/>
</dbReference>
<protein>
    <submittedName>
        <fullName evidence="1">Uncharacterized protein</fullName>
    </submittedName>
</protein>
<gene>
    <name evidence="1" type="ORF">N3K66_003152</name>
</gene>
<dbReference type="Proteomes" id="UP001163324">
    <property type="component" value="Chromosome 3"/>
</dbReference>
<comment type="caution">
    <text evidence="1">The sequence shown here is derived from an EMBL/GenBank/DDBJ whole genome shotgun (WGS) entry which is preliminary data.</text>
</comment>
<keyword evidence="2" id="KW-1185">Reference proteome</keyword>
<accession>A0ACC0V4L7</accession>
<name>A0ACC0V4L7_9HYPO</name>
<reference evidence="1" key="1">
    <citation type="submission" date="2022-10" db="EMBL/GenBank/DDBJ databases">
        <title>Complete Genome of Trichothecium roseum strain YXFP-22015, a Plant Pathogen Isolated from Citrus.</title>
        <authorList>
            <person name="Wang Y."/>
            <person name="Zhu L."/>
        </authorList>
    </citation>
    <scope>NUCLEOTIDE SEQUENCE</scope>
    <source>
        <strain evidence="1">YXFP-22015</strain>
    </source>
</reference>
<evidence type="ECO:0000313" key="1">
    <source>
        <dbReference type="EMBL" id="KAI9901335.1"/>
    </source>
</evidence>
<sequence>MSSESVEVAEDYRHALEDLSGNMRFEISNLTVIARENTEHALAIADVLQQHILKTAPSKKLPALYVLDSIVKNVGTPYTLYFGRNLFKIFMESYAVVEYKTRQRMEEMLKTWKQPVAGSMDTRPVFSPELVRPIENALMKAKAASMPQGQLPGRPRQAMQPPHRNTPTPPGGRGFGAPPVQQPQHYPYTNGVQPGYPNQQQAQHQRNLTPQPASSSSTPVPPMPGSYGAPAQGAGVNVEALSSDIQNLIVVMQVELAQNPHDPSVQTRLKALRDLQGIVGRTALPQDQLELIKKQVNDLAAVTMKATSANNSVSATPQPQSYVPPHPYYQQQQHHHQGQVPASAPVPAATPSTLSLDSLLGQGAMAALLARSSSQNTTPTPPQPAHALRSPQPARAQPQHAQAQTQNPMSLVEQLRAAGLMPAATPSNASSTPIAPPPAPPAAPSLPLNLSSLLSSSSTLASLLASTQQKKGIDSLSLKQQFRPDLVAKLHEDLGPPCTQCGRRFRTDAAGKNAKMAHMDWHFKVHQRSTEAEKRGMHRSWYVDHNDWLKSREVVDSDHVASSQDASAQASRAAESEAASVPRYIRVPEPTSGVNNFCSICQDKFENKWLDTAQEWVWLDAVLVGGRAYHASCHDEATRDRDEGGVGGMMRRTPEPLLGKRKADTGLASPKVRSLKTSA</sequence>
<proteinExistence type="predicted"/>
<evidence type="ECO:0000313" key="2">
    <source>
        <dbReference type="Proteomes" id="UP001163324"/>
    </source>
</evidence>